<dbReference type="EMBL" id="JACICB010000023">
    <property type="protein sequence ID" value="MBB3708847.1"/>
    <property type="molecule type" value="Genomic_DNA"/>
</dbReference>
<evidence type="ECO:0000313" key="3">
    <source>
        <dbReference type="EMBL" id="MBB3708847.1"/>
    </source>
</evidence>
<dbReference type="SMART" id="SM00382">
    <property type="entry name" value="AAA"/>
    <property type="match status" value="1"/>
</dbReference>
<evidence type="ECO:0000313" key="2">
    <source>
        <dbReference type="EMBL" id="AMS45370.1"/>
    </source>
</evidence>
<evidence type="ECO:0000313" key="5">
    <source>
        <dbReference type="Proteomes" id="UP000577697"/>
    </source>
</evidence>
<reference evidence="2 4" key="1">
    <citation type="submission" date="2016-03" db="EMBL/GenBank/DDBJ databases">
        <title>Complete genome of Aminobacter aminovorans KCTC 2477.</title>
        <authorList>
            <person name="Kim K.M."/>
        </authorList>
    </citation>
    <scope>NUCLEOTIDE SEQUENCE [LARGE SCALE GENOMIC DNA]</scope>
    <source>
        <strain evidence="2 4">KCTC 2477</strain>
        <plasmid evidence="2 4">pAA03</plasmid>
    </source>
</reference>
<evidence type="ECO:0000313" key="4">
    <source>
        <dbReference type="Proteomes" id="UP000075755"/>
    </source>
</evidence>
<dbReference type="InterPro" id="IPR052934">
    <property type="entry name" value="Methyl-DNA_Rec/Restrict_Enz"/>
</dbReference>
<dbReference type="AlphaFoldDB" id="A0AAC8YVS8"/>
<dbReference type="GO" id="GO:0005524">
    <property type="term" value="F:ATP binding"/>
    <property type="evidence" value="ECO:0007669"/>
    <property type="project" value="InterPro"/>
</dbReference>
<organism evidence="2 4">
    <name type="scientific">Aminobacter aminovorans</name>
    <name type="common">Chelatobacter heintzii</name>
    <dbReference type="NCBI Taxonomy" id="83263"/>
    <lineage>
        <taxon>Bacteria</taxon>
        <taxon>Pseudomonadati</taxon>
        <taxon>Pseudomonadota</taxon>
        <taxon>Alphaproteobacteria</taxon>
        <taxon>Hyphomicrobiales</taxon>
        <taxon>Phyllobacteriaceae</taxon>
        <taxon>Aminobacter</taxon>
    </lineage>
</organism>
<dbReference type="EMBL" id="CP015008">
    <property type="protein sequence ID" value="AMS45370.1"/>
    <property type="molecule type" value="Genomic_DNA"/>
</dbReference>
<proteinExistence type="predicted"/>
<dbReference type="Gene3D" id="3.40.50.300">
    <property type="entry name" value="P-loop containing nucleotide triphosphate hydrolases"/>
    <property type="match status" value="1"/>
</dbReference>
<dbReference type="PANTHER" id="PTHR37291:SF1">
    <property type="entry name" value="TYPE IV METHYL-DIRECTED RESTRICTION ENZYME ECOKMCRB SUBUNIT"/>
    <property type="match status" value="1"/>
</dbReference>
<keyword evidence="2" id="KW-0614">Plasmid</keyword>
<gene>
    <name evidence="2" type="ORF">AA2016_6475</name>
    <name evidence="3" type="ORF">FHS67_005189</name>
</gene>
<dbReference type="InterPro" id="IPR011704">
    <property type="entry name" value="ATPase_dyneun-rel_AAA"/>
</dbReference>
<geneLocation type="plasmid" evidence="2 4">
    <name>pAA03</name>
</geneLocation>
<keyword evidence="5" id="KW-1185">Reference proteome</keyword>
<feature type="domain" description="AAA+ ATPase" evidence="1">
    <location>
        <begin position="565"/>
        <end position="951"/>
    </location>
</feature>
<reference evidence="3 5" key="2">
    <citation type="submission" date="2020-08" db="EMBL/GenBank/DDBJ databases">
        <title>Genomic Encyclopedia of Type Strains, Phase IV (KMG-IV): sequencing the most valuable type-strain genomes for metagenomic binning, comparative biology and taxonomic classification.</title>
        <authorList>
            <person name="Goeker M."/>
        </authorList>
    </citation>
    <scope>NUCLEOTIDE SEQUENCE [LARGE SCALE GENOMIC DNA]</scope>
    <source>
        <strain evidence="3 5">DSM 10368</strain>
    </source>
</reference>
<protein>
    <submittedName>
        <fullName evidence="2">GTPase</fullName>
    </submittedName>
</protein>
<evidence type="ECO:0000259" key="1">
    <source>
        <dbReference type="SMART" id="SM00382"/>
    </source>
</evidence>
<dbReference type="Proteomes" id="UP000075755">
    <property type="component" value="Plasmid pAA03"/>
</dbReference>
<dbReference type="SUPFAM" id="SSF52540">
    <property type="entry name" value="P-loop containing nucleoside triphosphate hydrolases"/>
    <property type="match status" value="1"/>
</dbReference>
<dbReference type="RefSeq" id="WP_246790417.1">
    <property type="nucleotide sequence ID" value="NZ_CP015008.1"/>
</dbReference>
<dbReference type="InterPro" id="IPR003593">
    <property type="entry name" value="AAA+_ATPase"/>
</dbReference>
<dbReference type="KEGG" id="aak:AA2016_6475"/>
<dbReference type="InterPro" id="IPR027417">
    <property type="entry name" value="P-loop_NTPase"/>
</dbReference>
<sequence>MWENFEVRVDENEHDRPIPLRRVLFDVLRDSGLLPGEGVTKKMASFEFGADERLLWEIQNPANVFLHAKWRNLVEANGFASEPRPYQSGMKDGGRHSALSRDWSFGDADCFVVRIETAGALRQLIGVLLKSENTLTLDPAAVTRWIERLRHFFPALDRFDRPDPHFDEAERTYKLEIAAELEAAIEQVGSDQELADAVNTALAKSNLLQWRAYWPMSPKGDADRERLWPALRALVDAALGAPDGHASALEAFVSAWIAAVPDGKPDPARQIAEFLFLHLAPHDGIYIRHSVRQDFWLEAVGGRFPDHASMAETYRDERRFMQAVRRALQDNGLAPRDMIDVQSALWVVHNYKDEDKGDANTSSLPREAIEAAMDAYDAYRTSGEHGESFGGFGEPRDYWVRSTRERSDRVYPTKPIVGFVRGKTELNGGWGQKGDAAAHLHNSGFIIVDNDDTPVMPPERHDHLIRDADRIRLCALNYYIETARETGARGVSIRAGGLARDMGLVNAFPAICSALGGEKLQQLAKVPPPTHTDPNPSSSTIFTFQLATAEGQEAMRSEPSIKTPFATNLILYGPPGTGKTYATAWEAVRLCIGNDAAAALQHDRDALMAEYRRLAGEGRIEFVTFHQSFSYEDFVEGLRPTTEIEMADDEQSDTVASGGFSLRAHAGVFKVISERARLDTGNASMKRLDRSRPIYKIALGQRGSQEDRIREGLDQSLIHIGWGRDIDWSDGRFDDFEEIRKEWNATKDPDASGKDPNIEMTFAFRSGLQIGDYVVISDGRDSYRAFGKVTGEYEFDSTASFHPHRRRVEWIWRDDNGAERAAFYPRNFRRQSAYRLDPNLVDWDALETVVIDPNAERPVPGARPHVLIIDEINRANISKVFGELITLIEVDKRLGCENEVRVRLPYSGTSFGVPSNLHIIGTMNTADRSIALLDTALRRRFTFRELMPDTSELRKAMDARQLDAENLDGINVSKLLNTINERIEYLFDREHQIGHAYFTGCRSRADVDDVMRHKVIPLLAEYFYEDWSKVALVLGDGAGSVRTHFLESKRLSPPTGFADDELGGEKLRWSVTTEFDFSEFET</sequence>
<name>A0AAC8YVS8_AMIAI</name>
<dbReference type="Proteomes" id="UP000577697">
    <property type="component" value="Unassembled WGS sequence"/>
</dbReference>
<dbReference type="Pfam" id="PF07728">
    <property type="entry name" value="AAA_5"/>
    <property type="match status" value="1"/>
</dbReference>
<dbReference type="PANTHER" id="PTHR37291">
    <property type="entry name" value="5-METHYLCYTOSINE-SPECIFIC RESTRICTION ENZYME B"/>
    <property type="match status" value="1"/>
</dbReference>
<accession>A0AAC8YVS8</accession>
<dbReference type="GO" id="GO:0016887">
    <property type="term" value="F:ATP hydrolysis activity"/>
    <property type="evidence" value="ECO:0007669"/>
    <property type="project" value="InterPro"/>
</dbReference>